<accession>A0ABN1PQ10</accession>
<gene>
    <name evidence="1" type="ORF">GCM10009554_15540</name>
</gene>
<organism evidence="1 2">
    <name type="scientific">Kribbella koreensis</name>
    <dbReference type="NCBI Taxonomy" id="57909"/>
    <lineage>
        <taxon>Bacteria</taxon>
        <taxon>Bacillati</taxon>
        <taxon>Actinomycetota</taxon>
        <taxon>Actinomycetes</taxon>
        <taxon>Propionibacteriales</taxon>
        <taxon>Kribbellaceae</taxon>
        <taxon>Kribbella</taxon>
    </lineage>
</organism>
<keyword evidence="2" id="KW-1185">Reference proteome</keyword>
<dbReference type="Pfam" id="PF11236">
    <property type="entry name" value="DUF3037"/>
    <property type="match status" value="1"/>
</dbReference>
<dbReference type="EMBL" id="BAAAHK010000003">
    <property type="protein sequence ID" value="GAA0931554.1"/>
    <property type="molecule type" value="Genomic_DNA"/>
</dbReference>
<dbReference type="InterPro" id="IPR021398">
    <property type="entry name" value="DUF3037"/>
</dbReference>
<name>A0ABN1PQ10_9ACTN</name>
<evidence type="ECO:0000313" key="2">
    <source>
        <dbReference type="Proteomes" id="UP001500542"/>
    </source>
</evidence>
<evidence type="ECO:0000313" key="1">
    <source>
        <dbReference type="EMBL" id="GAA0931554.1"/>
    </source>
</evidence>
<reference evidence="1 2" key="1">
    <citation type="journal article" date="2019" name="Int. J. Syst. Evol. Microbiol.">
        <title>The Global Catalogue of Microorganisms (GCM) 10K type strain sequencing project: providing services to taxonomists for standard genome sequencing and annotation.</title>
        <authorList>
            <consortium name="The Broad Institute Genomics Platform"/>
            <consortium name="The Broad Institute Genome Sequencing Center for Infectious Disease"/>
            <person name="Wu L."/>
            <person name="Ma J."/>
        </authorList>
    </citation>
    <scope>NUCLEOTIDE SEQUENCE [LARGE SCALE GENOMIC DNA]</scope>
    <source>
        <strain evidence="1 2">JCM 10977</strain>
    </source>
</reference>
<proteinExistence type="predicted"/>
<dbReference type="RefSeq" id="WP_343966338.1">
    <property type="nucleotide sequence ID" value="NZ_BAAAHK010000003.1"/>
</dbReference>
<comment type="caution">
    <text evidence="1">The sequence shown here is derived from an EMBL/GenBank/DDBJ whole genome shotgun (WGS) entry which is preliminary data.</text>
</comment>
<dbReference type="Proteomes" id="UP001500542">
    <property type="component" value="Unassembled WGS sequence"/>
</dbReference>
<protein>
    <submittedName>
        <fullName evidence="1">DUF3037 domain-containing protein</fullName>
    </submittedName>
</protein>
<sequence>MSLAPFDPAVNLVPFDYVILRAAPRIHRGEFVNVGAVLYCRSLDFLGASWDVDPLRLRALDPAVDVDVVCASLEHLRAICAGEPEGGPAAATRIGERFRWLAAPRSTVVHPSPIHSGLTNDPGADLDRLVDAFVR</sequence>